<evidence type="ECO:0000313" key="3">
    <source>
        <dbReference type="Proteomes" id="UP000257109"/>
    </source>
</evidence>
<keyword evidence="1" id="KW-0812">Transmembrane</keyword>
<proteinExistence type="predicted"/>
<dbReference type="AlphaFoldDB" id="A0A371ELF7"/>
<protein>
    <recommendedName>
        <fullName evidence="4">Copia protein</fullName>
    </recommendedName>
</protein>
<sequence>MLHSVKRVVDSLIPDVLKMINKEEKWKRSYMLLLLVVSCIPNVLWRYLRKFGIGLWQATKRVMRYVQGTKEHLLTYWRSDNLEVIGYSNFMLVGGVEIKYSISKPLTIYCDNFVVICFSQNNKNSKYSKHFNTKYMFVREKVQEIKTRVENISKELVVVDSLTKSLFVKIFVDHII</sequence>
<name>A0A371ELF7_MUCPR</name>
<feature type="non-terminal residue" evidence="2">
    <location>
        <position position="1"/>
    </location>
</feature>
<accession>A0A371ELF7</accession>
<evidence type="ECO:0008006" key="4">
    <source>
        <dbReference type="Google" id="ProtNLM"/>
    </source>
</evidence>
<reference evidence="2" key="1">
    <citation type="submission" date="2018-05" db="EMBL/GenBank/DDBJ databases">
        <title>Draft genome of Mucuna pruriens seed.</title>
        <authorList>
            <person name="Nnadi N.E."/>
            <person name="Vos R."/>
            <person name="Hasami M.H."/>
            <person name="Devisetty U.K."/>
            <person name="Aguiy J.C."/>
        </authorList>
    </citation>
    <scope>NUCLEOTIDE SEQUENCE [LARGE SCALE GENOMIC DNA]</scope>
    <source>
        <strain evidence="2">JCA_2017</strain>
    </source>
</reference>
<keyword evidence="3" id="KW-1185">Reference proteome</keyword>
<gene>
    <name evidence="2" type="ORF">CR513_54393</name>
</gene>
<dbReference type="Proteomes" id="UP000257109">
    <property type="component" value="Unassembled WGS sequence"/>
</dbReference>
<comment type="caution">
    <text evidence="2">The sequence shown here is derived from an EMBL/GenBank/DDBJ whole genome shotgun (WGS) entry which is preliminary data.</text>
</comment>
<evidence type="ECO:0000256" key="1">
    <source>
        <dbReference type="SAM" id="Phobius"/>
    </source>
</evidence>
<feature type="transmembrane region" description="Helical" evidence="1">
    <location>
        <begin position="29"/>
        <end position="48"/>
    </location>
</feature>
<evidence type="ECO:0000313" key="2">
    <source>
        <dbReference type="EMBL" id="RDX66804.1"/>
    </source>
</evidence>
<dbReference type="EMBL" id="QJKJ01013267">
    <property type="protein sequence ID" value="RDX66804.1"/>
    <property type="molecule type" value="Genomic_DNA"/>
</dbReference>
<organism evidence="2 3">
    <name type="scientific">Mucuna pruriens</name>
    <name type="common">Velvet bean</name>
    <name type="synonym">Dolichos pruriens</name>
    <dbReference type="NCBI Taxonomy" id="157652"/>
    <lineage>
        <taxon>Eukaryota</taxon>
        <taxon>Viridiplantae</taxon>
        <taxon>Streptophyta</taxon>
        <taxon>Embryophyta</taxon>
        <taxon>Tracheophyta</taxon>
        <taxon>Spermatophyta</taxon>
        <taxon>Magnoliopsida</taxon>
        <taxon>eudicotyledons</taxon>
        <taxon>Gunneridae</taxon>
        <taxon>Pentapetalae</taxon>
        <taxon>rosids</taxon>
        <taxon>fabids</taxon>
        <taxon>Fabales</taxon>
        <taxon>Fabaceae</taxon>
        <taxon>Papilionoideae</taxon>
        <taxon>50 kb inversion clade</taxon>
        <taxon>NPAAA clade</taxon>
        <taxon>indigoferoid/millettioid clade</taxon>
        <taxon>Phaseoleae</taxon>
        <taxon>Mucuna</taxon>
    </lineage>
</organism>
<keyword evidence="1" id="KW-0472">Membrane</keyword>
<keyword evidence="1" id="KW-1133">Transmembrane helix</keyword>